<sequence>MRRIGADGRMGEYLIRAKDGGKAGARPRNKVVVQISVVCGRRTVLSKAARVRGGAKRPLALFLLFMDRERELDEEDAPTAKMEESSLVCNKAAKAAQEALRINKTKNNLLTDSSLFTSSREHEKTPFAYTFIFCSSRLALECLLAAATGEDQLVPHPQRRRLLFRRRAADPEGDREDLIEEDGLRRARGGAPDHQRGIVQAEPERTKERSKLIVLFEKRANAVYAPTTEHHYPPD</sequence>
<dbReference type="AlphaFoldDB" id="A0A1I7ZZ99"/>
<keyword evidence="2" id="KW-1185">Reference proteome</keyword>
<accession>A0A1I7ZZ99</accession>
<dbReference type="Proteomes" id="UP000095287">
    <property type="component" value="Unplaced"/>
</dbReference>
<evidence type="ECO:0000256" key="1">
    <source>
        <dbReference type="SAM" id="MobiDB-lite"/>
    </source>
</evidence>
<reference evidence="3" key="1">
    <citation type="submission" date="2016-11" db="UniProtKB">
        <authorList>
            <consortium name="WormBaseParasite"/>
        </authorList>
    </citation>
    <scope>IDENTIFICATION</scope>
</reference>
<feature type="compositionally biased region" description="Basic and acidic residues" evidence="1">
    <location>
        <begin position="191"/>
        <end position="205"/>
    </location>
</feature>
<proteinExistence type="predicted"/>
<organism evidence="2 3">
    <name type="scientific">Steinernema glaseri</name>
    <dbReference type="NCBI Taxonomy" id="37863"/>
    <lineage>
        <taxon>Eukaryota</taxon>
        <taxon>Metazoa</taxon>
        <taxon>Ecdysozoa</taxon>
        <taxon>Nematoda</taxon>
        <taxon>Chromadorea</taxon>
        <taxon>Rhabditida</taxon>
        <taxon>Tylenchina</taxon>
        <taxon>Panagrolaimomorpha</taxon>
        <taxon>Strongyloidoidea</taxon>
        <taxon>Steinernematidae</taxon>
        <taxon>Steinernema</taxon>
    </lineage>
</organism>
<protein>
    <submittedName>
        <fullName evidence="3">Uncharacterized protein</fullName>
    </submittedName>
</protein>
<evidence type="ECO:0000313" key="2">
    <source>
        <dbReference type="Proteomes" id="UP000095287"/>
    </source>
</evidence>
<name>A0A1I7ZZ99_9BILA</name>
<feature type="region of interest" description="Disordered" evidence="1">
    <location>
        <begin position="182"/>
        <end position="205"/>
    </location>
</feature>
<evidence type="ECO:0000313" key="3">
    <source>
        <dbReference type="WBParaSite" id="L893_g31262.t1"/>
    </source>
</evidence>
<dbReference type="WBParaSite" id="L893_g31262.t1">
    <property type="protein sequence ID" value="L893_g31262.t1"/>
    <property type="gene ID" value="L893_g31262"/>
</dbReference>